<organism evidence="5 6">
    <name type="scientific">Saccharothrix algeriensis</name>
    <dbReference type="NCBI Taxonomy" id="173560"/>
    <lineage>
        <taxon>Bacteria</taxon>
        <taxon>Bacillati</taxon>
        <taxon>Actinomycetota</taxon>
        <taxon>Actinomycetes</taxon>
        <taxon>Pseudonocardiales</taxon>
        <taxon>Pseudonocardiaceae</taxon>
        <taxon>Saccharothrix</taxon>
    </lineage>
</organism>
<comment type="caution">
    <text evidence="5">The sequence shown here is derived from an EMBL/GenBank/DDBJ whole genome shotgun (WGS) entry which is preliminary data.</text>
</comment>
<dbReference type="PROSITE" id="PS50043">
    <property type="entry name" value="HTH_LUXR_2"/>
    <property type="match status" value="1"/>
</dbReference>
<dbReference type="InterPro" id="IPR016032">
    <property type="entry name" value="Sig_transdc_resp-reg_C-effctor"/>
</dbReference>
<dbReference type="SMART" id="SM00421">
    <property type="entry name" value="HTH_LUXR"/>
    <property type="match status" value="1"/>
</dbReference>
<dbReference type="Proteomes" id="UP001195724">
    <property type="component" value="Unassembled WGS sequence"/>
</dbReference>
<dbReference type="GO" id="GO:0003677">
    <property type="term" value="F:DNA binding"/>
    <property type="evidence" value="ECO:0007669"/>
    <property type="project" value="UniProtKB-KW"/>
</dbReference>
<accession>A0ABS2SFU5</accession>
<reference evidence="5 6" key="1">
    <citation type="submission" date="2021-01" db="EMBL/GenBank/DDBJ databases">
        <title>Sequencing the genomes of 1000 actinobacteria strains.</title>
        <authorList>
            <person name="Klenk H.-P."/>
        </authorList>
    </citation>
    <scope>NUCLEOTIDE SEQUENCE [LARGE SCALE GENOMIC DNA]</scope>
    <source>
        <strain evidence="5 6">DSM 44581</strain>
    </source>
</reference>
<keyword evidence="1" id="KW-0805">Transcription regulation</keyword>
<dbReference type="Gene3D" id="1.10.10.10">
    <property type="entry name" value="Winged helix-like DNA-binding domain superfamily/Winged helix DNA-binding domain"/>
    <property type="match status" value="1"/>
</dbReference>
<dbReference type="Pfam" id="PF00196">
    <property type="entry name" value="GerE"/>
    <property type="match status" value="1"/>
</dbReference>
<evidence type="ECO:0000256" key="1">
    <source>
        <dbReference type="ARBA" id="ARBA00023015"/>
    </source>
</evidence>
<feature type="domain" description="HTH luxR-type" evidence="4">
    <location>
        <begin position="58"/>
        <end position="123"/>
    </location>
</feature>
<sequence length="125" mass="13625">MSPAPPGEAGDQPEQDLISLLRSAQAHQRMAQQLIAQVVERGLRCCSEERPDIAGGAAGEGRRVLTGRERDVAGLLVEGLSNRRIARSLEISERTVKNHLHSIFHKLGVADRTQAVILLMRGART</sequence>
<proteinExistence type="predicted"/>
<keyword evidence="2 5" id="KW-0238">DNA-binding</keyword>
<dbReference type="PANTHER" id="PTHR44688">
    <property type="entry name" value="DNA-BINDING TRANSCRIPTIONAL ACTIVATOR DEVR_DOSR"/>
    <property type="match status" value="1"/>
</dbReference>
<evidence type="ECO:0000313" key="6">
    <source>
        <dbReference type="Proteomes" id="UP001195724"/>
    </source>
</evidence>
<evidence type="ECO:0000256" key="2">
    <source>
        <dbReference type="ARBA" id="ARBA00023125"/>
    </source>
</evidence>
<dbReference type="InterPro" id="IPR036388">
    <property type="entry name" value="WH-like_DNA-bd_sf"/>
</dbReference>
<dbReference type="PROSITE" id="PS00622">
    <property type="entry name" value="HTH_LUXR_1"/>
    <property type="match status" value="1"/>
</dbReference>
<evidence type="ECO:0000259" key="4">
    <source>
        <dbReference type="PROSITE" id="PS50043"/>
    </source>
</evidence>
<keyword evidence="6" id="KW-1185">Reference proteome</keyword>
<name>A0ABS2SFU5_9PSEU</name>
<dbReference type="PRINTS" id="PR00038">
    <property type="entry name" value="HTHLUXR"/>
</dbReference>
<evidence type="ECO:0000313" key="5">
    <source>
        <dbReference type="EMBL" id="MBM7815142.1"/>
    </source>
</evidence>
<dbReference type="EMBL" id="JAFBCL010000001">
    <property type="protein sequence ID" value="MBM7815142.1"/>
    <property type="molecule type" value="Genomic_DNA"/>
</dbReference>
<keyword evidence="3" id="KW-0804">Transcription</keyword>
<protein>
    <submittedName>
        <fullName evidence="5">DNA-binding NarL/FixJ family response regulator</fullName>
    </submittedName>
</protein>
<dbReference type="InterPro" id="IPR000792">
    <property type="entry name" value="Tscrpt_reg_LuxR_C"/>
</dbReference>
<gene>
    <name evidence="5" type="ORF">JOE68_006007</name>
</gene>
<dbReference type="PANTHER" id="PTHR44688:SF16">
    <property type="entry name" value="DNA-BINDING TRANSCRIPTIONAL ACTIVATOR DEVR_DOSR"/>
    <property type="match status" value="1"/>
</dbReference>
<dbReference type="SUPFAM" id="SSF46894">
    <property type="entry name" value="C-terminal effector domain of the bipartite response regulators"/>
    <property type="match status" value="1"/>
</dbReference>
<dbReference type="CDD" id="cd06170">
    <property type="entry name" value="LuxR_C_like"/>
    <property type="match status" value="1"/>
</dbReference>
<evidence type="ECO:0000256" key="3">
    <source>
        <dbReference type="ARBA" id="ARBA00023163"/>
    </source>
</evidence>
<dbReference type="RefSeq" id="WP_204845702.1">
    <property type="nucleotide sequence ID" value="NZ_JAFBCL010000001.1"/>
</dbReference>